<dbReference type="InterPro" id="IPR010071">
    <property type="entry name" value="AA_adenyl_dom"/>
</dbReference>
<keyword evidence="4" id="KW-0472">Membrane</keyword>
<dbReference type="SUPFAM" id="SSF51161">
    <property type="entry name" value="Trimeric LpxA-like enzymes"/>
    <property type="match status" value="3"/>
</dbReference>
<feature type="region of interest" description="Disordered" evidence="3">
    <location>
        <begin position="564"/>
        <end position="585"/>
    </location>
</feature>
<dbReference type="EMBL" id="BONX01000045">
    <property type="protein sequence ID" value="GIG99518.1"/>
    <property type="molecule type" value="Genomic_DNA"/>
</dbReference>
<dbReference type="InterPro" id="IPR011004">
    <property type="entry name" value="Trimer_LpxA-like_sf"/>
</dbReference>
<evidence type="ECO:0000256" key="4">
    <source>
        <dbReference type="SAM" id="Phobius"/>
    </source>
</evidence>
<dbReference type="NCBIfam" id="TIGR01733">
    <property type="entry name" value="AA-adenyl-dom"/>
    <property type="match status" value="1"/>
</dbReference>
<dbReference type="InterPro" id="IPR036736">
    <property type="entry name" value="ACP-like_sf"/>
</dbReference>
<dbReference type="Gene3D" id="3.30.300.30">
    <property type="match status" value="1"/>
</dbReference>
<evidence type="ECO:0000259" key="5">
    <source>
        <dbReference type="PROSITE" id="PS50075"/>
    </source>
</evidence>
<feature type="compositionally biased region" description="Low complexity" evidence="3">
    <location>
        <begin position="189"/>
        <end position="212"/>
    </location>
</feature>
<dbReference type="Gene3D" id="2.160.10.10">
    <property type="entry name" value="Hexapeptide repeat proteins"/>
    <property type="match status" value="2"/>
</dbReference>
<dbReference type="Proteomes" id="UP000621500">
    <property type="component" value="Unassembled WGS sequence"/>
</dbReference>
<dbReference type="Pfam" id="PF00550">
    <property type="entry name" value="PP-binding"/>
    <property type="match status" value="1"/>
</dbReference>
<accession>A0ABQ4EXZ4</accession>
<dbReference type="PANTHER" id="PTHR45527">
    <property type="entry name" value="NONRIBOSOMAL PEPTIDE SYNTHETASE"/>
    <property type="match status" value="1"/>
</dbReference>
<feature type="transmembrane region" description="Helical" evidence="4">
    <location>
        <begin position="682"/>
        <end position="711"/>
    </location>
</feature>
<dbReference type="Pfam" id="PF00501">
    <property type="entry name" value="AMP-binding"/>
    <property type="match status" value="1"/>
</dbReference>
<feature type="transmembrane region" description="Helical" evidence="4">
    <location>
        <begin position="923"/>
        <end position="944"/>
    </location>
</feature>
<evidence type="ECO:0000313" key="7">
    <source>
        <dbReference type="Proteomes" id="UP000621500"/>
    </source>
</evidence>
<feature type="transmembrane region" description="Helical" evidence="4">
    <location>
        <begin position="1164"/>
        <end position="1183"/>
    </location>
</feature>
<name>A0ABQ4EXZ4_9ACTN</name>
<feature type="region of interest" description="Disordered" evidence="3">
    <location>
        <begin position="1"/>
        <end position="26"/>
    </location>
</feature>
<dbReference type="InterPro" id="IPR029058">
    <property type="entry name" value="AB_hydrolase_fold"/>
</dbReference>
<dbReference type="InterPro" id="IPR012728">
    <property type="entry name" value="Pls/PosA_C"/>
</dbReference>
<dbReference type="PROSITE" id="PS00455">
    <property type="entry name" value="AMP_BINDING"/>
    <property type="match status" value="1"/>
</dbReference>
<keyword evidence="4" id="KW-1133">Transmembrane helix</keyword>
<protein>
    <submittedName>
        <fullName evidence="6">Peptide synthetase</fullName>
    </submittedName>
</protein>
<feature type="domain" description="Carrier" evidence="5">
    <location>
        <begin position="588"/>
        <end position="664"/>
    </location>
</feature>
<evidence type="ECO:0000313" key="6">
    <source>
        <dbReference type="EMBL" id="GIG99518.1"/>
    </source>
</evidence>
<dbReference type="InterPro" id="IPR020806">
    <property type="entry name" value="PKS_PP-bd"/>
</dbReference>
<feature type="region of interest" description="Disordered" evidence="3">
    <location>
        <begin position="182"/>
        <end position="217"/>
    </location>
</feature>
<keyword evidence="7" id="KW-1185">Reference proteome</keyword>
<dbReference type="PROSITE" id="PS50075">
    <property type="entry name" value="CARRIER"/>
    <property type="match status" value="1"/>
</dbReference>
<dbReference type="InterPro" id="IPR009081">
    <property type="entry name" value="PP-bd_ACP"/>
</dbReference>
<dbReference type="InterPro" id="IPR020845">
    <property type="entry name" value="AMP-binding_CS"/>
</dbReference>
<sequence>MTGPAPVAPGAAPTVAPRTPTPTTRPDTGLVLTASGVDNRVRCRPGERLHHLFEERCDRFAAEGDPGHPAVDDGERRLTFAELDARANQFARLLLARGVLPGDRVGLLLDRSAFAYLAMLAVSKIHAVYVPVDANFPADRIGFVVADARVGTIVTLSTLADRLDGIAGTVIRIDTDPDLDRYPSHRIAPGESASPGSASPESASPGSPPDGLGPAGFGAGGLGAGSDELAYIIYTSGSTGRPKGVAIDQANICNFVRVAVECYGLRPDDRVYQGMTIAFDFSVEEIWVPLVSGATLVPSTAPGALVGSDLAGFLARHRVTALCCVPTLLATIEEELPELRFVLVSGEACPAHLVDRWHRPGRTLLNVYGPTETSVTATWTRLEPDRPVTIGVPLPTYSVVILASDHRVLPAGRTGEIGVAGVGLSPGYVNRPDLTARAFILDTSGIPDNPSGRIYRTGDLGRITSDGQIEYLGRIDSQVKVRGYRIELTEIESVLLRLPEVAQAAVTTYQPEPGVVELAAFYTRRAGAAALNLAAALAALRTRLPGYMVPAYLEELPELPTLPSDKVDRKSLPAPSGPRALPTTPLVAPVGSTESVLADLLADLLRVDRVSVRDDFFTDLGADSLVMSRYCTRLRERLQADVSIKDVYLNPTVRALATVIRADTPEAPPEPSRPAHRVPSNLEWYGCAVFQTLFGLGYLVLLAGVALVGYIWITDGVGAVDVGLRSTSFGVAWFVVLAVLPVALKWLLVGRWRAGTFPIWGHRYLRFWVVKRMIRASPLVLFVGSPVYNLYLRALGAKIGPGALLLSRSVPVCTDLIEIGAGTVVGRGASFLGYRAEAGWITTGPVRLGRDVQVGEGSVLDLDTVLGDGAHLGHASSPRAGQVVPAGARFHGSPAVPGGSGNPAAEPRHCSTVRRGGYGAGQLLGRVVVDTQVLVVLAALAFALDVSTVSGSLLMFVGSVLLGGLLVLAVPRLANLFLTADRAYPLYGWRWICFQTVSRFSNVPFFNLLFGDSSYVVGYLRAIGWRFRQVRQTGSNFGCGQKHDTPFLCEVRGGVLVSDGLSMGNARYSHTSFALSRVTIGAENFLGNRIVFPAGARVGDNCLLATKVMVPVDGPVRSGVGLLGSPPFEIPRSVRRDAGFDDLRTGDEFRRRLYRKNRSNLRTMGWYLLSNWLLFYLSIQIVVRVEGIHDGARPNLVTFSAGILLALLLIVGHSALVDWLCLGFRRLRPMRCSIYDPRYWRHERYWKLAGLGHLGLFNGTPLKPLLLRLHGVRVGRRVFDDGCGIPERTLVRIGDHCTLSEGSTLHSHSLEDGTFKTDRIRLGRGCSVGTGALVHYGVEVADGVVVAPDSFVMKGSTLPAGTVWRGNPARQVSLVDAVPRGGQPLG</sequence>
<feature type="transmembrane region" description="Helical" evidence="4">
    <location>
        <begin position="731"/>
        <end position="749"/>
    </location>
</feature>
<dbReference type="SMART" id="SM00823">
    <property type="entry name" value="PKS_PP"/>
    <property type="match status" value="1"/>
</dbReference>
<dbReference type="SUPFAM" id="SSF47336">
    <property type="entry name" value="ACP-like"/>
    <property type="match status" value="1"/>
</dbReference>
<comment type="caution">
    <text evidence="6">The sequence shown here is derived from an EMBL/GenBank/DDBJ whole genome shotgun (WGS) entry which is preliminary data.</text>
</comment>
<dbReference type="RefSeq" id="WP_203860886.1">
    <property type="nucleotide sequence ID" value="NZ_BAAAZQ010000014.1"/>
</dbReference>
<dbReference type="InterPro" id="IPR045851">
    <property type="entry name" value="AMP-bd_C_sf"/>
</dbReference>
<feature type="transmembrane region" description="Helical" evidence="4">
    <location>
        <begin position="1203"/>
        <end position="1224"/>
    </location>
</feature>
<dbReference type="Gene3D" id="3.40.50.1820">
    <property type="entry name" value="alpha/beta hydrolase"/>
    <property type="match status" value="1"/>
</dbReference>
<keyword evidence="1" id="KW-0596">Phosphopantetheine</keyword>
<dbReference type="CDD" id="cd05930">
    <property type="entry name" value="A_NRPS"/>
    <property type="match status" value="1"/>
</dbReference>
<reference evidence="6 7" key="1">
    <citation type="submission" date="2021-01" db="EMBL/GenBank/DDBJ databases">
        <title>Whole genome shotgun sequence of Plantactinospora mayteni NBRC 109088.</title>
        <authorList>
            <person name="Komaki H."/>
            <person name="Tamura T."/>
        </authorList>
    </citation>
    <scope>NUCLEOTIDE SEQUENCE [LARGE SCALE GENOMIC DNA]</scope>
    <source>
        <strain evidence="6 7">NBRC 109088</strain>
    </source>
</reference>
<evidence type="ECO:0000256" key="2">
    <source>
        <dbReference type="ARBA" id="ARBA00022553"/>
    </source>
</evidence>
<proteinExistence type="predicted"/>
<dbReference type="Pfam" id="PF13193">
    <property type="entry name" value="AMP-binding_C"/>
    <property type="match status" value="1"/>
</dbReference>
<dbReference type="InterPro" id="IPR042099">
    <property type="entry name" value="ANL_N_sf"/>
</dbReference>
<evidence type="ECO:0000256" key="3">
    <source>
        <dbReference type="SAM" id="MobiDB-lite"/>
    </source>
</evidence>
<dbReference type="PANTHER" id="PTHR45527:SF1">
    <property type="entry name" value="FATTY ACID SYNTHASE"/>
    <property type="match status" value="1"/>
</dbReference>
<organism evidence="6 7">
    <name type="scientific">Plantactinospora mayteni</name>
    <dbReference type="NCBI Taxonomy" id="566021"/>
    <lineage>
        <taxon>Bacteria</taxon>
        <taxon>Bacillati</taxon>
        <taxon>Actinomycetota</taxon>
        <taxon>Actinomycetes</taxon>
        <taxon>Micromonosporales</taxon>
        <taxon>Micromonosporaceae</taxon>
        <taxon>Plantactinospora</taxon>
    </lineage>
</organism>
<keyword evidence="2" id="KW-0597">Phosphoprotein</keyword>
<feature type="transmembrane region" description="Helical" evidence="4">
    <location>
        <begin position="950"/>
        <end position="970"/>
    </location>
</feature>
<dbReference type="InterPro" id="IPR025110">
    <property type="entry name" value="AMP-bd_C"/>
</dbReference>
<dbReference type="NCBIfam" id="TIGR02353">
    <property type="entry name" value="NRPS_term_dom"/>
    <property type="match status" value="1"/>
</dbReference>
<dbReference type="Gene3D" id="3.40.50.12780">
    <property type="entry name" value="N-terminal domain of ligase-like"/>
    <property type="match status" value="1"/>
</dbReference>
<evidence type="ECO:0000256" key="1">
    <source>
        <dbReference type="ARBA" id="ARBA00022450"/>
    </source>
</evidence>
<keyword evidence="4" id="KW-0812">Transmembrane</keyword>
<dbReference type="SUPFAM" id="SSF56801">
    <property type="entry name" value="Acetyl-CoA synthetase-like"/>
    <property type="match status" value="1"/>
</dbReference>
<dbReference type="InterPro" id="IPR000873">
    <property type="entry name" value="AMP-dep_synth/lig_dom"/>
</dbReference>
<gene>
    <name evidence="6" type="ORF">Pma05_60910</name>
</gene>